<keyword evidence="2" id="KW-1185">Reference proteome</keyword>
<dbReference type="EMBL" id="CP056775">
    <property type="protein sequence ID" value="QRR00624.1"/>
    <property type="molecule type" value="Genomic_DNA"/>
</dbReference>
<gene>
    <name evidence="1" type="ORF">HWI92_06730</name>
</gene>
<reference evidence="1 2" key="1">
    <citation type="submission" date="2020-06" db="EMBL/GenBank/DDBJ databases">
        <title>Dyadobacter sandarakinus sp. nov., isolated from the soil of the Arctic Yellow River Station.</title>
        <authorList>
            <person name="Zhang Y."/>
            <person name="Peng F."/>
        </authorList>
    </citation>
    <scope>NUCLEOTIDE SEQUENCE [LARGE SCALE GENOMIC DNA]</scope>
    <source>
        <strain evidence="1 2">Q3-56</strain>
    </source>
</reference>
<evidence type="ECO:0008006" key="3">
    <source>
        <dbReference type="Google" id="ProtNLM"/>
    </source>
</evidence>
<evidence type="ECO:0000313" key="1">
    <source>
        <dbReference type="EMBL" id="QRR00624.1"/>
    </source>
</evidence>
<organism evidence="1 2">
    <name type="scientific">Dyadobacter sandarakinus</name>
    <dbReference type="NCBI Taxonomy" id="2747268"/>
    <lineage>
        <taxon>Bacteria</taxon>
        <taxon>Pseudomonadati</taxon>
        <taxon>Bacteroidota</taxon>
        <taxon>Cytophagia</taxon>
        <taxon>Cytophagales</taxon>
        <taxon>Spirosomataceae</taxon>
        <taxon>Dyadobacter</taxon>
    </lineage>
</organism>
<sequence>MKYYQVQMKTARDWITLNHYNRRTGFVTFRSDEKLSREEAETRFLKFRSSYRGLQFRIVELAFESYSM</sequence>
<protein>
    <recommendedName>
        <fullName evidence="3">Phage protein</fullName>
    </recommendedName>
</protein>
<accession>A0ABX7I3J7</accession>
<dbReference type="Proteomes" id="UP000612680">
    <property type="component" value="Chromosome"/>
</dbReference>
<evidence type="ECO:0000313" key="2">
    <source>
        <dbReference type="Proteomes" id="UP000612680"/>
    </source>
</evidence>
<proteinExistence type="predicted"/>
<dbReference type="RefSeq" id="WP_204661849.1">
    <property type="nucleotide sequence ID" value="NZ_CP056775.1"/>
</dbReference>
<name>A0ABX7I3J7_9BACT</name>